<feature type="domain" description="F-box" evidence="1">
    <location>
        <begin position="7"/>
        <end position="47"/>
    </location>
</feature>
<dbReference type="InterPro" id="IPR056592">
    <property type="entry name" value="Beta-prop_At3g26010-like"/>
</dbReference>
<organism evidence="2 3">
    <name type="scientific">Crotalaria pallida</name>
    <name type="common">Smooth rattlebox</name>
    <name type="synonym">Crotalaria striata</name>
    <dbReference type="NCBI Taxonomy" id="3830"/>
    <lineage>
        <taxon>Eukaryota</taxon>
        <taxon>Viridiplantae</taxon>
        <taxon>Streptophyta</taxon>
        <taxon>Embryophyta</taxon>
        <taxon>Tracheophyta</taxon>
        <taxon>Spermatophyta</taxon>
        <taxon>Magnoliopsida</taxon>
        <taxon>eudicotyledons</taxon>
        <taxon>Gunneridae</taxon>
        <taxon>Pentapetalae</taxon>
        <taxon>rosids</taxon>
        <taxon>fabids</taxon>
        <taxon>Fabales</taxon>
        <taxon>Fabaceae</taxon>
        <taxon>Papilionoideae</taxon>
        <taxon>50 kb inversion clade</taxon>
        <taxon>genistoids sensu lato</taxon>
        <taxon>core genistoids</taxon>
        <taxon>Crotalarieae</taxon>
        <taxon>Crotalaria</taxon>
    </lineage>
</organism>
<dbReference type="PANTHER" id="PTHR31672:SF8">
    <property type="entry name" value="F-BOX DOMAIN-CONTAINING PROTEIN"/>
    <property type="match status" value="1"/>
</dbReference>
<reference evidence="2 3" key="1">
    <citation type="submission" date="2024-01" db="EMBL/GenBank/DDBJ databases">
        <title>The genomes of 5 underutilized Papilionoideae crops provide insights into root nodulation and disease resistanc.</title>
        <authorList>
            <person name="Yuan L."/>
        </authorList>
    </citation>
    <scope>NUCLEOTIDE SEQUENCE [LARGE SCALE GENOMIC DNA]</scope>
    <source>
        <strain evidence="2">ZHUSHIDOU_FW_LH</strain>
        <tissue evidence="2">Leaf</tissue>
    </source>
</reference>
<dbReference type="EMBL" id="JAYWIO010000002">
    <property type="protein sequence ID" value="KAK7283079.1"/>
    <property type="molecule type" value="Genomic_DNA"/>
</dbReference>
<dbReference type="Pfam" id="PF00646">
    <property type="entry name" value="F-box"/>
    <property type="match status" value="1"/>
</dbReference>
<dbReference type="Pfam" id="PF24750">
    <property type="entry name" value="b-prop_At3g26010-like"/>
    <property type="match status" value="1"/>
</dbReference>
<evidence type="ECO:0000313" key="3">
    <source>
        <dbReference type="Proteomes" id="UP001372338"/>
    </source>
</evidence>
<dbReference type="SMART" id="SM00256">
    <property type="entry name" value="FBOX"/>
    <property type="match status" value="1"/>
</dbReference>
<accession>A0AAN9IN52</accession>
<name>A0AAN9IN52_CROPI</name>
<protein>
    <recommendedName>
        <fullName evidence="1">F-box domain-containing protein</fullName>
    </recommendedName>
</protein>
<dbReference type="Proteomes" id="UP001372338">
    <property type="component" value="Unassembled WGS sequence"/>
</dbReference>
<dbReference type="InterPro" id="IPR050796">
    <property type="entry name" value="SCF_F-box_component"/>
</dbReference>
<comment type="caution">
    <text evidence="2">The sequence shown here is derived from an EMBL/GenBank/DDBJ whole genome shotgun (WGS) entry which is preliminary data.</text>
</comment>
<keyword evidence="3" id="KW-1185">Reference proteome</keyword>
<gene>
    <name evidence="2" type="ORF">RIF29_12343</name>
</gene>
<proteinExistence type="predicted"/>
<dbReference type="SUPFAM" id="SSF81383">
    <property type="entry name" value="F-box domain"/>
    <property type="match status" value="1"/>
</dbReference>
<dbReference type="AlphaFoldDB" id="A0AAN9IN52"/>
<dbReference type="CDD" id="cd22157">
    <property type="entry name" value="F-box_AtFBW1-like"/>
    <property type="match status" value="1"/>
</dbReference>
<dbReference type="InterPro" id="IPR036047">
    <property type="entry name" value="F-box-like_dom_sf"/>
</dbReference>
<dbReference type="PANTHER" id="PTHR31672">
    <property type="entry name" value="BNACNNG10540D PROTEIN"/>
    <property type="match status" value="1"/>
</dbReference>
<dbReference type="Gene3D" id="1.20.1280.50">
    <property type="match status" value="1"/>
</dbReference>
<dbReference type="InterPro" id="IPR001810">
    <property type="entry name" value="F-box_dom"/>
</dbReference>
<evidence type="ECO:0000259" key="1">
    <source>
        <dbReference type="SMART" id="SM00256"/>
    </source>
</evidence>
<evidence type="ECO:0000313" key="2">
    <source>
        <dbReference type="EMBL" id="KAK7283079.1"/>
    </source>
</evidence>
<sequence>MANMSHLSEDVLVEIMTRVPFKYVSRCKCVSKTWFSLLSSPSFLDLYISHHLSHYKALFLFLSPHHLILSFNTSTLPHHLLLPSAEQNSLMIRAANLCGSSNGFLLCSTDRYTSGLGYYIYDPLTKECIIHVPPSPRERKGNIYAVGFVCNPDDGKFRVILIQSCSGFKLECFFSERWEWEVINTTFDHGPRRSLPPHCLLGKAFQGKLYFMACARILVFDPFENTYGTISYPEDAKPMNIISFGYLGQSCGSLRIADIGLDDVRVWELKDGDGWHLLHKIILSTDLPARFRANHFKRVGGFHPYDGDIVYLCSYVEGIFVANIRTNRFEAVPGYEICDVSPFQLELLL</sequence>